<gene>
    <name evidence="1" type="ORF">SCAR479_06892</name>
</gene>
<name>A0ABR2XRY6_9PEZI</name>
<dbReference type="InterPro" id="IPR036770">
    <property type="entry name" value="Ankyrin_rpt-contain_sf"/>
</dbReference>
<protein>
    <recommendedName>
        <fullName evidence="3">F-box domain-containing protein</fullName>
    </recommendedName>
</protein>
<dbReference type="EMBL" id="JARVKM010000027">
    <property type="protein sequence ID" value="KAK9776569.1"/>
    <property type="molecule type" value="Genomic_DNA"/>
</dbReference>
<comment type="caution">
    <text evidence="1">The sequence shown here is derived from an EMBL/GenBank/DDBJ whole genome shotgun (WGS) entry which is preliminary data.</text>
</comment>
<evidence type="ECO:0008006" key="3">
    <source>
        <dbReference type="Google" id="ProtNLM"/>
    </source>
</evidence>
<sequence length="423" mass="47377">MAESKTLTGLPDELLINITEFLLYPRDLVNMGMVNWRLRDFFWGQHGAELFRCDVRISQIQLVIEAERWRRNLPVRHCARNGRDYDVEPKRNEPPPDLPLLHRAIEYCSDKRLIRTAVTQYAERFPEFLMGLELVRHDGPLTVAVMANRAETLKLLLDLTPGLQEGIWETISDHTLRNLFDLSALYGQEDTALILMDIGASIWTAPKHLCGAAAHGKPQLLLALISAYRSSPWPRSMPPLTDALKIAILAASNFSPDSSWLWTEGLEFSILRPLATVGRPSGKDCNFEIIDMLVAAGADLSMSRGLSVIREALHANCPQNAARLMDHQIQKGLADPEDLREAIHLAVQNDKLLHYTKAFYPKYCNDSRPHKCTDCIGPDPAGCAIIDAHSLLRAANAAMKEGQETSETCHYLDSIGCLPKLEL</sequence>
<dbReference type="Proteomes" id="UP001465668">
    <property type="component" value="Unassembled WGS sequence"/>
</dbReference>
<dbReference type="CDD" id="cd09917">
    <property type="entry name" value="F-box_SF"/>
    <property type="match status" value="1"/>
</dbReference>
<evidence type="ECO:0000313" key="2">
    <source>
        <dbReference type="Proteomes" id="UP001465668"/>
    </source>
</evidence>
<dbReference type="InterPro" id="IPR036047">
    <property type="entry name" value="F-box-like_dom_sf"/>
</dbReference>
<dbReference type="SUPFAM" id="SSF48403">
    <property type="entry name" value="Ankyrin repeat"/>
    <property type="match status" value="1"/>
</dbReference>
<reference evidence="1 2" key="1">
    <citation type="submission" date="2024-02" db="EMBL/GenBank/DDBJ databases">
        <title>First draft genome assembly of two strains of Seiridium cardinale.</title>
        <authorList>
            <person name="Emiliani G."/>
            <person name="Scali E."/>
        </authorList>
    </citation>
    <scope>NUCLEOTIDE SEQUENCE [LARGE SCALE GENOMIC DNA]</scope>
    <source>
        <strain evidence="1 2">BM-138-000479</strain>
    </source>
</reference>
<dbReference type="SUPFAM" id="SSF81383">
    <property type="entry name" value="F-box domain"/>
    <property type="match status" value="1"/>
</dbReference>
<keyword evidence="2" id="KW-1185">Reference proteome</keyword>
<accession>A0ABR2XRY6</accession>
<proteinExistence type="predicted"/>
<dbReference type="Gene3D" id="1.25.40.20">
    <property type="entry name" value="Ankyrin repeat-containing domain"/>
    <property type="match status" value="1"/>
</dbReference>
<organism evidence="1 2">
    <name type="scientific">Seiridium cardinale</name>
    <dbReference type="NCBI Taxonomy" id="138064"/>
    <lineage>
        <taxon>Eukaryota</taxon>
        <taxon>Fungi</taxon>
        <taxon>Dikarya</taxon>
        <taxon>Ascomycota</taxon>
        <taxon>Pezizomycotina</taxon>
        <taxon>Sordariomycetes</taxon>
        <taxon>Xylariomycetidae</taxon>
        <taxon>Amphisphaeriales</taxon>
        <taxon>Sporocadaceae</taxon>
        <taxon>Seiridium</taxon>
    </lineage>
</organism>
<evidence type="ECO:0000313" key="1">
    <source>
        <dbReference type="EMBL" id="KAK9776569.1"/>
    </source>
</evidence>